<gene>
    <name evidence="2" type="ORF">GCM10023176_34560</name>
</gene>
<reference evidence="3" key="1">
    <citation type="journal article" date="2019" name="Int. J. Syst. Evol. Microbiol.">
        <title>The Global Catalogue of Microorganisms (GCM) 10K type strain sequencing project: providing services to taxonomists for standard genome sequencing and annotation.</title>
        <authorList>
            <consortium name="The Broad Institute Genomics Platform"/>
            <consortium name="The Broad Institute Genome Sequencing Center for Infectious Disease"/>
            <person name="Wu L."/>
            <person name="Ma J."/>
        </authorList>
    </citation>
    <scope>NUCLEOTIDE SEQUENCE [LARGE SCALE GENOMIC DNA]</scope>
    <source>
        <strain evidence="3">JCM 3175</strain>
    </source>
</reference>
<feature type="domain" description="Putative glycogen debranching enzyme N-terminal" evidence="1">
    <location>
        <begin position="17"/>
        <end position="105"/>
    </location>
</feature>
<accession>A0ABP8SPY0</accession>
<organism evidence="2 3">
    <name type="scientific">Micromonospora coerulea</name>
    <dbReference type="NCBI Taxonomy" id="47856"/>
    <lineage>
        <taxon>Bacteria</taxon>
        <taxon>Bacillati</taxon>
        <taxon>Actinomycetota</taxon>
        <taxon>Actinomycetes</taxon>
        <taxon>Micromonosporales</taxon>
        <taxon>Micromonosporaceae</taxon>
        <taxon>Micromonospora</taxon>
    </lineage>
</organism>
<evidence type="ECO:0000313" key="2">
    <source>
        <dbReference type="EMBL" id="GAA4572187.1"/>
    </source>
</evidence>
<dbReference type="EMBL" id="BAABGU010000018">
    <property type="protein sequence ID" value="GAA4572187.1"/>
    <property type="molecule type" value="Genomic_DNA"/>
</dbReference>
<dbReference type="InterPro" id="IPR032856">
    <property type="entry name" value="GDE_N_bis"/>
</dbReference>
<keyword evidence="3" id="KW-1185">Reference proteome</keyword>
<dbReference type="Proteomes" id="UP001500307">
    <property type="component" value="Unassembled WGS sequence"/>
</dbReference>
<evidence type="ECO:0000259" key="1">
    <source>
        <dbReference type="Pfam" id="PF14742"/>
    </source>
</evidence>
<name>A0ABP8SPY0_9ACTN</name>
<evidence type="ECO:0000313" key="3">
    <source>
        <dbReference type="Proteomes" id="UP001500307"/>
    </source>
</evidence>
<dbReference type="Pfam" id="PF14742">
    <property type="entry name" value="GDE_N_bis"/>
    <property type="match status" value="1"/>
</dbReference>
<comment type="caution">
    <text evidence="2">The sequence shown here is derived from an EMBL/GenBank/DDBJ whole genome shotgun (WGS) entry which is preliminary data.</text>
</comment>
<proteinExistence type="predicted"/>
<sequence>MLRELPPELGPNTVAILEGNAFMYSEATGDVPRGSIGGLLFADTRFLDCWRLTLNGSSLLVLDSAPVQPYAAAFFLTNPDLPGLRANSVGVRRERLVGRGMQESIGSMPRTARAFALNTRTDRSRPLCRCWSNRQPNGWKAMTWSGTCTWSPARSGAAT</sequence>
<protein>
    <recommendedName>
        <fullName evidence="1">Putative glycogen debranching enzyme N-terminal domain-containing protein</fullName>
    </recommendedName>
</protein>